<keyword evidence="3" id="KW-1133">Transmembrane helix</keyword>
<dbReference type="Pfam" id="PF25954">
    <property type="entry name" value="Beta-barrel_RND_2"/>
    <property type="match status" value="1"/>
</dbReference>
<dbReference type="InterPro" id="IPR058625">
    <property type="entry name" value="MdtA-like_BSH"/>
</dbReference>
<feature type="coiled-coil region" evidence="1">
    <location>
        <begin position="121"/>
        <end position="183"/>
    </location>
</feature>
<comment type="caution">
    <text evidence="6">The sequence shown here is derived from an EMBL/GenBank/DDBJ whole genome shotgun (WGS) entry which is preliminary data.</text>
</comment>
<dbReference type="AlphaFoldDB" id="A0A4Q9GIN0"/>
<keyword evidence="1" id="KW-0175">Coiled coil</keyword>
<evidence type="ECO:0000256" key="3">
    <source>
        <dbReference type="SAM" id="Phobius"/>
    </source>
</evidence>
<keyword evidence="3" id="KW-0472">Membrane</keyword>
<dbReference type="EMBL" id="SIUB01000006">
    <property type="protein sequence ID" value="TBN51823.1"/>
    <property type="molecule type" value="Genomic_DNA"/>
</dbReference>
<accession>A0A4Q9GIN0</accession>
<dbReference type="OrthoDB" id="9811754at2"/>
<feature type="compositionally biased region" description="Basic and acidic residues" evidence="2">
    <location>
        <begin position="1"/>
        <end position="27"/>
    </location>
</feature>
<evidence type="ECO:0000313" key="6">
    <source>
        <dbReference type="EMBL" id="TBN51823.1"/>
    </source>
</evidence>
<proteinExistence type="predicted"/>
<dbReference type="Pfam" id="PF25917">
    <property type="entry name" value="BSH_RND"/>
    <property type="match status" value="1"/>
</dbReference>
<dbReference type="Gene3D" id="2.40.30.170">
    <property type="match status" value="1"/>
</dbReference>
<evidence type="ECO:0000259" key="5">
    <source>
        <dbReference type="Pfam" id="PF25954"/>
    </source>
</evidence>
<gene>
    <name evidence="6" type="ORF">EYR15_13055</name>
</gene>
<feature type="domain" description="Multidrug resistance protein MdtA-like barrel-sandwich hybrid" evidence="4">
    <location>
        <begin position="91"/>
        <end position="282"/>
    </location>
</feature>
<dbReference type="GO" id="GO:0055085">
    <property type="term" value="P:transmembrane transport"/>
    <property type="evidence" value="ECO:0007669"/>
    <property type="project" value="InterPro"/>
</dbReference>
<dbReference type="Gene3D" id="2.40.50.100">
    <property type="match status" value="1"/>
</dbReference>
<protein>
    <submittedName>
        <fullName evidence="6">HlyD family secretion protein</fullName>
    </submittedName>
</protein>
<dbReference type="PANTHER" id="PTHR30386:SF24">
    <property type="entry name" value="MULTIDRUG RESISTANCE EFFLUX PUMP"/>
    <property type="match status" value="1"/>
</dbReference>
<dbReference type="PANTHER" id="PTHR30386">
    <property type="entry name" value="MEMBRANE FUSION SUBUNIT OF EMRAB-TOLC MULTIDRUG EFFLUX PUMP"/>
    <property type="match status" value="1"/>
</dbReference>
<feature type="coiled-coil region" evidence="1">
    <location>
        <begin position="222"/>
        <end position="249"/>
    </location>
</feature>
<sequence length="382" mass="41275">MDQRVETGERPQPDRDRRAPERKERDVQQPADAAAGDEKKPSALRRHPLLFAGAVIGALLIAVAGYAYWQIYVYPFETTDDAFVDARSYVVAPKVSGYVVDALVSDNQHVEAGAVLFEIDKRDYEVAVTQARAQVEAAEASVQNADAQIAAQQAQVDVAKSRVENAEASLKFAQEDASRYKDLAQTGAGSVQRQQQTNTTLLQQQSSLAEAKAGVVAADKQVGSLKAQRSNAVAQLDQAKARLAQTELDLGYTTVRAAQPGRLVRFTGSKGQFAQAGAGLSNFVPDEIWVTANFKETQVTDMRPGQAVDLEIDAYPDRDVKGRVDSVQPGSGTAFSLLPAENATGNYVKVTQRIPVKIVVDRWPDDVAIGPGMSVVPTVHVR</sequence>
<keyword evidence="3" id="KW-0812">Transmembrane</keyword>
<dbReference type="Proteomes" id="UP000291613">
    <property type="component" value="Unassembled WGS sequence"/>
</dbReference>
<dbReference type="RefSeq" id="WP_131003987.1">
    <property type="nucleotide sequence ID" value="NZ_JBHSZR010000001.1"/>
</dbReference>
<evidence type="ECO:0000256" key="2">
    <source>
        <dbReference type="SAM" id="MobiDB-lite"/>
    </source>
</evidence>
<keyword evidence="7" id="KW-1185">Reference proteome</keyword>
<name>A0A4Q9GIN0_9HYPH</name>
<feature type="region of interest" description="Disordered" evidence="2">
    <location>
        <begin position="1"/>
        <end position="40"/>
    </location>
</feature>
<feature type="domain" description="CusB-like beta-barrel" evidence="5">
    <location>
        <begin position="288"/>
        <end position="330"/>
    </location>
</feature>
<evidence type="ECO:0000259" key="4">
    <source>
        <dbReference type="Pfam" id="PF25917"/>
    </source>
</evidence>
<dbReference type="Gene3D" id="1.10.287.470">
    <property type="entry name" value="Helix hairpin bin"/>
    <property type="match status" value="2"/>
</dbReference>
<dbReference type="SUPFAM" id="SSF111369">
    <property type="entry name" value="HlyD-like secretion proteins"/>
    <property type="match status" value="2"/>
</dbReference>
<organism evidence="6 7">
    <name type="scientific">Hansschlegelia quercus</name>
    <dbReference type="NCBI Taxonomy" id="2528245"/>
    <lineage>
        <taxon>Bacteria</taxon>
        <taxon>Pseudomonadati</taxon>
        <taxon>Pseudomonadota</taxon>
        <taxon>Alphaproteobacteria</taxon>
        <taxon>Hyphomicrobiales</taxon>
        <taxon>Methylopilaceae</taxon>
        <taxon>Hansschlegelia</taxon>
    </lineage>
</organism>
<evidence type="ECO:0000313" key="7">
    <source>
        <dbReference type="Proteomes" id="UP000291613"/>
    </source>
</evidence>
<dbReference type="InterPro" id="IPR050739">
    <property type="entry name" value="MFP"/>
</dbReference>
<feature type="transmembrane region" description="Helical" evidence="3">
    <location>
        <begin position="49"/>
        <end position="69"/>
    </location>
</feature>
<reference evidence="6 7" key="1">
    <citation type="submission" date="2019-02" db="EMBL/GenBank/DDBJ databases">
        <title>Hansschlegelia quercus sp. nov., a novel methylotrophic bacterium from buds of oak (Quercus robur L.).</title>
        <authorList>
            <person name="Agafonova N.V."/>
            <person name="Kaparullina E.N."/>
            <person name="Grouzdev D.S."/>
            <person name="Doronina N.V."/>
        </authorList>
    </citation>
    <scope>NUCLEOTIDE SEQUENCE [LARGE SCALE GENOMIC DNA]</scope>
    <source>
        <strain evidence="6 7">Dub</strain>
    </source>
</reference>
<evidence type="ECO:0000256" key="1">
    <source>
        <dbReference type="SAM" id="Coils"/>
    </source>
</evidence>
<dbReference type="InterPro" id="IPR058792">
    <property type="entry name" value="Beta-barrel_RND_2"/>
</dbReference>